<dbReference type="EMBL" id="JACAZH010000020">
    <property type="protein sequence ID" value="KAF7345134.1"/>
    <property type="molecule type" value="Genomic_DNA"/>
</dbReference>
<feature type="compositionally biased region" description="Low complexity" evidence="1">
    <location>
        <begin position="264"/>
        <end position="273"/>
    </location>
</feature>
<gene>
    <name evidence="2" type="ORF">MSAN_01889500</name>
</gene>
<keyword evidence="3" id="KW-1185">Reference proteome</keyword>
<feature type="region of interest" description="Disordered" evidence="1">
    <location>
        <begin position="162"/>
        <end position="194"/>
    </location>
</feature>
<dbReference type="OrthoDB" id="3020716at2759"/>
<proteinExistence type="predicted"/>
<feature type="compositionally biased region" description="Polar residues" evidence="1">
    <location>
        <begin position="219"/>
        <end position="228"/>
    </location>
</feature>
<accession>A0A8H6XQZ1</accession>
<reference evidence="2" key="1">
    <citation type="submission" date="2020-05" db="EMBL/GenBank/DDBJ databases">
        <title>Mycena genomes resolve the evolution of fungal bioluminescence.</title>
        <authorList>
            <person name="Tsai I.J."/>
        </authorList>
    </citation>
    <scope>NUCLEOTIDE SEQUENCE</scope>
    <source>
        <strain evidence="2">160909Yilan</strain>
    </source>
</reference>
<evidence type="ECO:0000313" key="2">
    <source>
        <dbReference type="EMBL" id="KAF7345134.1"/>
    </source>
</evidence>
<dbReference type="Proteomes" id="UP000623467">
    <property type="component" value="Unassembled WGS sequence"/>
</dbReference>
<organism evidence="2 3">
    <name type="scientific">Mycena sanguinolenta</name>
    <dbReference type="NCBI Taxonomy" id="230812"/>
    <lineage>
        <taxon>Eukaryota</taxon>
        <taxon>Fungi</taxon>
        <taxon>Dikarya</taxon>
        <taxon>Basidiomycota</taxon>
        <taxon>Agaricomycotina</taxon>
        <taxon>Agaricomycetes</taxon>
        <taxon>Agaricomycetidae</taxon>
        <taxon>Agaricales</taxon>
        <taxon>Marasmiineae</taxon>
        <taxon>Mycenaceae</taxon>
        <taxon>Mycena</taxon>
    </lineage>
</organism>
<evidence type="ECO:0000256" key="1">
    <source>
        <dbReference type="SAM" id="MobiDB-lite"/>
    </source>
</evidence>
<feature type="region of interest" description="Disordered" evidence="1">
    <location>
        <begin position="219"/>
        <end position="238"/>
    </location>
</feature>
<protein>
    <submittedName>
        <fullName evidence="2">Uncharacterized protein</fullName>
    </submittedName>
</protein>
<dbReference type="AlphaFoldDB" id="A0A8H6XQZ1"/>
<feature type="compositionally biased region" description="Polar residues" evidence="1">
    <location>
        <begin position="176"/>
        <end position="194"/>
    </location>
</feature>
<evidence type="ECO:0000313" key="3">
    <source>
        <dbReference type="Proteomes" id="UP000623467"/>
    </source>
</evidence>
<sequence length="437" mass="48236">MDWTTFAVAEPGYESDSGARDIPTLTNFETVTPVTVVHGNPQRGGNRKVLNRRGRAICRIMAAHGWSYRAIAYIFRISESSVSRAAENQFYKPPRDRVEEDLERAGTEFGGVLPSPPSDARLKELLTAPKAPAVIYDLSDESDLELSTQRAAKKRCHTRLQEVAADENNGDKPSTAAATPSQTNTIVQPQPQESCTAFRSRSAILILFMQAATNPTSAISPNVSSHSTAVPRHNLNSPHVLIPHRYPLRSDEPVLKQTPPSRSPFPTSSSKPSHPLPPTSPHISSSSRSKDSYPPHLCALATWNPQEVHEALNDLLMERPRALGLAGITAFTFVKFELAIRKLVGIAPTPRKPSLPRVGVDTTLPALSLSLFLTNVMGFDLSTHTALLSTQGYDVAALRAMLSWPPAELRARRCARRCWIRPWRRRTRRRQASCRLG</sequence>
<comment type="caution">
    <text evidence="2">The sequence shown here is derived from an EMBL/GenBank/DDBJ whole genome shotgun (WGS) entry which is preliminary data.</text>
</comment>
<name>A0A8H6XQZ1_9AGAR</name>
<feature type="region of interest" description="Disordered" evidence="1">
    <location>
        <begin position="251"/>
        <end position="291"/>
    </location>
</feature>